<dbReference type="eggNOG" id="KOG0156">
    <property type="taxonomic scope" value="Eukaryota"/>
</dbReference>
<comment type="similarity">
    <text evidence="2 6">Belongs to the cytochrome P450 family.</text>
</comment>
<dbReference type="PRINTS" id="PR00463">
    <property type="entry name" value="EP450I"/>
</dbReference>
<dbReference type="HOGENOM" id="CLU_001570_22_2_1"/>
<dbReference type="InterPro" id="IPR017972">
    <property type="entry name" value="Cyt_P450_CS"/>
</dbReference>
<protein>
    <submittedName>
        <fullName evidence="7">Uncharacterized protein</fullName>
    </submittedName>
</protein>
<keyword evidence="6" id="KW-0503">Monooxygenase</keyword>
<keyword evidence="3 5" id="KW-0479">Metal-binding</keyword>
<evidence type="ECO:0000256" key="2">
    <source>
        <dbReference type="ARBA" id="ARBA00010617"/>
    </source>
</evidence>
<name>H2Y7N8_CIOSA</name>
<organism evidence="7 8">
    <name type="scientific">Ciona savignyi</name>
    <name type="common">Pacific transparent sea squirt</name>
    <dbReference type="NCBI Taxonomy" id="51511"/>
    <lineage>
        <taxon>Eukaryota</taxon>
        <taxon>Metazoa</taxon>
        <taxon>Chordata</taxon>
        <taxon>Tunicata</taxon>
        <taxon>Ascidiacea</taxon>
        <taxon>Phlebobranchia</taxon>
        <taxon>Cionidae</taxon>
        <taxon>Ciona</taxon>
    </lineage>
</organism>
<evidence type="ECO:0000313" key="8">
    <source>
        <dbReference type="Proteomes" id="UP000007875"/>
    </source>
</evidence>
<dbReference type="GO" id="GO:0006805">
    <property type="term" value="P:xenobiotic metabolic process"/>
    <property type="evidence" value="ECO:0007669"/>
    <property type="project" value="TreeGrafter"/>
</dbReference>
<evidence type="ECO:0000256" key="4">
    <source>
        <dbReference type="ARBA" id="ARBA00023004"/>
    </source>
</evidence>
<reference evidence="7" key="2">
    <citation type="submission" date="2025-08" db="UniProtKB">
        <authorList>
            <consortium name="Ensembl"/>
        </authorList>
    </citation>
    <scope>IDENTIFICATION</scope>
</reference>
<dbReference type="GO" id="GO:0006082">
    <property type="term" value="P:organic acid metabolic process"/>
    <property type="evidence" value="ECO:0007669"/>
    <property type="project" value="TreeGrafter"/>
</dbReference>
<dbReference type="AlphaFoldDB" id="H2Y7N8"/>
<dbReference type="GO" id="GO:0005737">
    <property type="term" value="C:cytoplasm"/>
    <property type="evidence" value="ECO:0007669"/>
    <property type="project" value="TreeGrafter"/>
</dbReference>
<keyword evidence="6" id="KW-0560">Oxidoreductase</keyword>
<dbReference type="GeneTree" id="ENSGT00940000160689"/>
<dbReference type="InterPro" id="IPR002401">
    <property type="entry name" value="Cyt_P450_E_grp-I"/>
</dbReference>
<dbReference type="InParanoid" id="H2Y7N8"/>
<dbReference type="OMA" id="HEMRVKE"/>
<dbReference type="GO" id="GO:0005506">
    <property type="term" value="F:iron ion binding"/>
    <property type="evidence" value="ECO:0007669"/>
    <property type="project" value="InterPro"/>
</dbReference>
<evidence type="ECO:0000256" key="1">
    <source>
        <dbReference type="ARBA" id="ARBA00001971"/>
    </source>
</evidence>
<dbReference type="InterPro" id="IPR050182">
    <property type="entry name" value="Cytochrome_P450_fam2"/>
</dbReference>
<dbReference type="STRING" id="51511.ENSCSAVP00000001336"/>
<dbReference type="InterPro" id="IPR001128">
    <property type="entry name" value="Cyt_P450"/>
</dbReference>
<comment type="cofactor">
    <cofactor evidence="1 5">
        <name>heme</name>
        <dbReference type="ChEBI" id="CHEBI:30413"/>
    </cofactor>
</comment>
<dbReference type="PANTHER" id="PTHR24300:SF397">
    <property type="entry name" value="CYTOCHROME P450 2U1"/>
    <property type="match status" value="1"/>
</dbReference>
<dbReference type="Gene3D" id="1.10.630.10">
    <property type="entry name" value="Cytochrome P450"/>
    <property type="match status" value="1"/>
</dbReference>
<dbReference type="SUPFAM" id="SSF48264">
    <property type="entry name" value="Cytochrome P450"/>
    <property type="match status" value="1"/>
</dbReference>
<dbReference type="GO" id="GO:0008395">
    <property type="term" value="F:steroid hydroxylase activity"/>
    <property type="evidence" value="ECO:0007669"/>
    <property type="project" value="TreeGrafter"/>
</dbReference>
<evidence type="ECO:0000256" key="5">
    <source>
        <dbReference type="PIRSR" id="PIRSR602401-1"/>
    </source>
</evidence>
<keyword evidence="8" id="KW-1185">Reference proteome</keyword>
<dbReference type="PROSITE" id="PS00086">
    <property type="entry name" value="CYTOCHROME_P450"/>
    <property type="match status" value="1"/>
</dbReference>
<proteinExistence type="inferred from homology"/>
<keyword evidence="4 5" id="KW-0408">Iron</keyword>
<keyword evidence="5 6" id="KW-0349">Heme</keyword>
<dbReference type="InterPro" id="IPR036396">
    <property type="entry name" value="Cyt_P450_sf"/>
</dbReference>
<accession>H2Y7N8</accession>
<dbReference type="Proteomes" id="UP000007875">
    <property type="component" value="Unassembled WGS sequence"/>
</dbReference>
<dbReference type="GO" id="GO:0016712">
    <property type="term" value="F:oxidoreductase activity, acting on paired donors, with incorporation or reduction of molecular oxygen, reduced flavin or flavoprotein as one donor, and incorporation of one atom of oxygen"/>
    <property type="evidence" value="ECO:0007669"/>
    <property type="project" value="TreeGrafter"/>
</dbReference>
<dbReference type="GO" id="GO:0020037">
    <property type="term" value="F:heme binding"/>
    <property type="evidence" value="ECO:0007669"/>
    <property type="project" value="InterPro"/>
</dbReference>
<feature type="binding site" description="axial binding residue" evidence="5">
    <location>
        <position position="97"/>
    </location>
    <ligand>
        <name>heme</name>
        <dbReference type="ChEBI" id="CHEBI:30413"/>
    </ligand>
    <ligandPart>
        <name>Fe</name>
        <dbReference type="ChEBI" id="CHEBI:18248"/>
    </ligandPart>
</feature>
<reference evidence="7" key="3">
    <citation type="submission" date="2025-09" db="UniProtKB">
        <authorList>
            <consortium name="Ensembl"/>
        </authorList>
    </citation>
    <scope>IDENTIFICATION</scope>
</reference>
<evidence type="ECO:0000313" key="7">
    <source>
        <dbReference type="Ensembl" id="ENSCSAVP00000001336.1"/>
    </source>
</evidence>
<dbReference type="PANTHER" id="PTHR24300">
    <property type="entry name" value="CYTOCHROME P450 508A4-RELATED"/>
    <property type="match status" value="1"/>
</dbReference>
<dbReference type="Ensembl" id="ENSCSAVT00000001352.1">
    <property type="protein sequence ID" value="ENSCSAVP00000001336.1"/>
    <property type="gene ID" value="ENSCSAVG00000000741.1"/>
</dbReference>
<reference evidence="8" key="1">
    <citation type="submission" date="2003-08" db="EMBL/GenBank/DDBJ databases">
        <authorList>
            <person name="Birren B."/>
            <person name="Nusbaum C."/>
            <person name="Abebe A."/>
            <person name="Abouelleil A."/>
            <person name="Adekoya E."/>
            <person name="Ait-zahra M."/>
            <person name="Allen N."/>
            <person name="Allen T."/>
            <person name="An P."/>
            <person name="Anderson M."/>
            <person name="Anderson S."/>
            <person name="Arachchi H."/>
            <person name="Armbruster J."/>
            <person name="Bachantsang P."/>
            <person name="Baldwin J."/>
            <person name="Barry A."/>
            <person name="Bayul T."/>
            <person name="Blitshsteyn B."/>
            <person name="Bloom T."/>
            <person name="Blye J."/>
            <person name="Boguslavskiy L."/>
            <person name="Borowsky M."/>
            <person name="Boukhgalter B."/>
            <person name="Brunache A."/>
            <person name="Butler J."/>
            <person name="Calixte N."/>
            <person name="Calvo S."/>
            <person name="Camarata J."/>
            <person name="Campo K."/>
            <person name="Chang J."/>
            <person name="Cheshatsang Y."/>
            <person name="Citroen M."/>
            <person name="Collymore A."/>
            <person name="Considine T."/>
            <person name="Cook A."/>
            <person name="Cooke P."/>
            <person name="Corum B."/>
            <person name="Cuomo C."/>
            <person name="David R."/>
            <person name="Dawoe T."/>
            <person name="Degray S."/>
            <person name="Dodge S."/>
            <person name="Dooley K."/>
            <person name="Dorje P."/>
            <person name="Dorjee K."/>
            <person name="Dorris L."/>
            <person name="Duffey N."/>
            <person name="Dupes A."/>
            <person name="Elkins T."/>
            <person name="Engels R."/>
            <person name="Erickson J."/>
            <person name="Farina A."/>
            <person name="Faro S."/>
            <person name="Ferreira P."/>
            <person name="Fischer H."/>
            <person name="Fitzgerald M."/>
            <person name="Foley K."/>
            <person name="Gage D."/>
            <person name="Galagan J."/>
            <person name="Gearin G."/>
            <person name="Gnerre S."/>
            <person name="Gnirke A."/>
            <person name="Goyette A."/>
            <person name="Graham J."/>
            <person name="Grandbois E."/>
            <person name="Gyaltsen K."/>
            <person name="Hafez N."/>
            <person name="Hagopian D."/>
            <person name="Hagos B."/>
            <person name="Hall J."/>
            <person name="Hatcher B."/>
            <person name="Heller A."/>
            <person name="Higgins H."/>
            <person name="Honan T."/>
            <person name="Horn A."/>
            <person name="Houde N."/>
            <person name="Hughes L."/>
            <person name="Hulme W."/>
            <person name="Husby E."/>
            <person name="Iliev I."/>
            <person name="Jaffe D."/>
            <person name="Jones C."/>
            <person name="Kamal M."/>
            <person name="Kamat A."/>
            <person name="Kamvysselis M."/>
            <person name="Karlsson E."/>
            <person name="Kells C."/>
            <person name="Kieu A."/>
            <person name="Kisner P."/>
            <person name="Kodira C."/>
            <person name="Kulbokas E."/>
            <person name="Labutti K."/>
            <person name="Lama D."/>
            <person name="Landers T."/>
            <person name="Leger J."/>
            <person name="Levine S."/>
            <person name="Lewis D."/>
            <person name="Lewis T."/>
            <person name="Lindblad-toh K."/>
            <person name="Liu X."/>
            <person name="Lokyitsang T."/>
            <person name="Lokyitsang Y."/>
            <person name="Lucien O."/>
            <person name="Lui A."/>
            <person name="Ma L.J."/>
            <person name="Mabbitt R."/>
            <person name="Macdonald J."/>
            <person name="Maclean C."/>
            <person name="Major J."/>
            <person name="Manning J."/>
            <person name="Marabella R."/>
            <person name="Maru K."/>
            <person name="Matthews C."/>
            <person name="Mauceli E."/>
            <person name="Mccarthy M."/>
            <person name="Mcdonough S."/>
            <person name="Mcghee T."/>
            <person name="Meldrim J."/>
            <person name="Meneus L."/>
            <person name="Mesirov J."/>
            <person name="Mihalev A."/>
            <person name="Mihova T."/>
            <person name="Mikkelsen T."/>
            <person name="Mlenga V."/>
            <person name="Moru K."/>
            <person name="Mozes J."/>
            <person name="Mulrain L."/>
            <person name="Munson G."/>
            <person name="Naylor J."/>
            <person name="Newes C."/>
            <person name="Nguyen C."/>
            <person name="Nguyen N."/>
            <person name="Nguyen T."/>
            <person name="Nicol R."/>
            <person name="Nielsen C."/>
            <person name="Nizzari M."/>
            <person name="Norbu C."/>
            <person name="Norbu N."/>
            <person name="O'donnell P."/>
            <person name="Okoawo O."/>
            <person name="O'leary S."/>
            <person name="Omotosho B."/>
            <person name="O'neill K."/>
            <person name="Osman S."/>
            <person name="Parker S."/>
            <person name="Perrin D."/>
            <person name="Phunkhang P."/>
            <person name="Piqani B."/>
            <person name="Purcell S."/>
            <person name="Rachupka T."/>
            <person name="Ramasamy U."/>
            <person name="Rameau R."/>
            <person name="Ray V."/>
            <person name="Raymond C."/>
            <person name="Retta R."/>
            <person name="Richardson S."/>
            <person name="Rise C."/>
            <person name="Rodriguez J."/>
            <person name="Rogers J."/>
            <person name="Rogov P."/>
            <person name="Rutman M."/>
            <person name="Schupbach R."/>
            <person name="Seaman C."/>
            <person name="Settipalli S."/>
            <person name="Sharpe T."/>
            <person name="Sheridan J."/>
            <person name="Sherpa N."/>
            <person name="Shi J."/>
            <person name="Smirnov S."/>
            <person name="Smith C."/>
            <person name="Sougnez C."/>
            <person name="Spencer B."/>
            <person name="Stalker J."/>
            <person name="Stange-thomann N."/>
            <person name="Stavropoulos S."/>
            <person name="Stetson K."/>
            <person name="Stone C."/>
            <person name="Stone S."/>
            <person name="Stubbs M."/>
            <person name="Talamas J."/>
            <person name="Tchuinga P."/>
            <person name="Tenzing P."/>
            <person name="Tesfaye S."/>
            <person name="Theodore J."/>
            <person name="Thoulutsang Y."/>
            <person name="Topham K."/>
            <person name="Towey S."/>
            <person name="Tsamla T."/>
            <person name="Tsomo N."/>
            <person name="Vallee D."/>
            <person name="Vassiliev H."/>
            <person name="Venkataraman V."/>
            <person name="Vinson J."/>
            <person name="Vo A."/>
            <person name="Wade C."/>
            <person name="Wang S."/>
            <person name="Wangchuk T."/>
            <person name="Wangdi T."/>
            <person name="Whittaker C."/>
            <person name="Wilkinson J."/>
            <person name="Wu Y."/>
            <person name="Wyman D."/>
            <person name="Yadav S."/>
            <person name="Yang S."/>
            <person name="Yang X."/>
            <person name="Yeager S."/>
            <person name="Yee E."/>
            <person name="Young G."/>
            <person name="Zainoun J."/>
            <person name="Zembeck L."/>
            <person name="Zimmer A."/>
            <person name="Zody M."/>
            <person name="Lander E."/>
        </authorList>
    </citation>
    <scope>NUCLEOTIDE SEQUENCE [LARGE SCALE GENOMIC DNA]</scope>
</reference>
<sequence length="170" mass="20015">MTHLDDMPYTNAFMTEMLRIRIPGPLGLAHRAMEATKLMGYDIPKDTQVITNFWAVHHDPKIWGDPEEFRPERFLDADGKFVKPTHLVAFSMGSRYCMGESIARMEFFIFVVVMLQRYHLLLARDDSPPINEECLRSGQFLVPPSHEMRVKERFSREKSIMEYNQQMWDD</sequence>
<evidence type="ECO:0000256" key="3">
    <source>
        <dbReference type="ARBA" id="ARBA00022723"/>
    </source>
</evidence>
<dbReference type="Pfam" id="PF00067">
    <property type="entry name" value="p450"/>
    <property type="match status" value="1"/>
</dbReference>
<evidence type="ECO:0000256" key="6">
    <source>
        <dbReference type="RuleBase" id="RU000461"/>
    </source>
</evidence>